<dbReference type="EMBL" id="JAPFFF010000016">
    <property type="protein sequence ID" value="KAK8864913.1"/>
    <property type="molecule type" value="Genomic_DNA"/>
</dbReference>
<gene>
    <name evidence="3" type="ORF">M9Y10_010440</name>
</gene>
<evidence type="ECO:0000313" key="4">
    <source>
        <dbReference type="Proteomes" id="UP001470230"/>
    </source>
</evidence>
<keyword evidence="1" id="KW-0175">Coiled coil</keyword>
<comment type="caution">
    <text evidence="3">The sequence shown here is derived from an EMBL/GenBank/DDBJ whole genome shotgun (WGS) entry which is preliminary data.</text>
</comment>
<protein>
    <submittedName>
        <fullName evidence="3">Uncharacterized protein</fullName>
    </submittedName>
</protein>
<accession>A0ABR2IKQ1</accession>
<evidence type="ECO:0000256" key="1">
    <source>
        <dbReference type="SAM" id="Coils"/>
    </source>
</evidence>
<feature type="compositionally biased region" description="Basic residues" evidence="2">
    <location>
        <begin position="276"/>
        <end position="286"/>
    </location>
</feature>
<organism evidence="3 4">
    <name type="scientific">Tritrichomonas musculus</name>
    <dbReference type="NCBI Taxonomy" id="1915356"/>
    <lineage>
        <taxon>Eukaryota</taxon>
        <taxon>Metamonada</taxon>
        <taxon>Parabasalia</taxon>
        <taxon>Tritrichomonadida</taxon>
        <taxon>Tritrichomonadidae</taxon>
        <taxon>Tritrichomonas</taxon>
    </lineage>
</organism>
<evidence type="ECO:0000256" key="2">
    <source>
        <dbReference type="SAM" id="MobiDB-lite"/>
    </source>
</evidence>
<proteinExistence type="predicted"/>
<reference evidence="3 4" key="1">
    <citation type="submission" date="2024-04" db="EMBL/GenBank/DDBJ databases">
        <title>Tritrichomonas musculus Genome.</title>
        <authorList>
            <person name="Alves-Ferreira E."/>
            <person name="Grigg M."/>
            <person name="Lorenzi H."/>
            <person name="Galac M."/>
        </authorList>
    </citation>
    <scope>NUCLEOTIDE SEQUENCE [LARGE SCALE GENOMIC DNA]</scope>
    <source>
        <strain evidence="3 4">EAF2021</strain>
    </source>
</reference>
<sequence length="286" mass="33247">MMELQRELVALRAERIKAVNELEFNKAREIDNHMERLKKEIKKLSKSCMAQNAQKTYEAEREAILFDSEAQYNESTRNLVNEKVKYQKKIAALKEQQAFELQQLAEKYAKELELITLRQVPEANILRQQAKTSAMIHNYDTANIKLKLCNEVTDQTHEQRQVDVHSHYAQLREALIEKHKVQIEASRQIYLKNISFIERKHNEANTVLQKRLDVRACTLKAPIEQNPITTSKLVLIDGEEIKIRPKAASAPISPVSSRRLPKRPASRQLTLSSTKNSKRLRNTYHK</sequence>
<keyword evidence="4" id="KW-1185">Reference proteome</keyword>
<dbReference type="Proteomes" id="UP001470230">
    <property type="component" value="Unassembled WGS sequence"/>
</dbReference>
<name>A0ABR2IKQ1_9EUKA</name>
<evidence type="ECO:0000313" key="3">
    <source>
        <dbReference type="EMBL" id="KAK8864913.1"/>
    </source>
</evidence>
<feature type="region of interest" description="Disordered" evidence="2">
    <location>
        <begin position="247"/>
        <end position="286"/>
    </location>
</feature>
<feature type="coiled-coil region" evidence="1">
    <location>
        <begin position="1"/>
        <end position="96"/>
    </location>
</feature>